<accession>A0A382W8E9</accession>
<feature type="region of interest" description="Disordered" evidence="1">
    <location>
        <begin position="254"/>
        <end position="280"/>
    </location>
</feature>
<evidence type="ECO:0000313" key="2">
    <source>
        <dbReference type="EMBL" id="SVD54388.1"/>
    </source>
</evidence>
<dbReference type="EMBL" id="UINC01157416">
    <property type="protein sequence ID" value="SVD54388.1"/>
    <property type="molecule type" value="Genomic_DNA"/>
</dbReference>
<feature type="compositionally biased region" description="Basic residues" evidence="1">
    <location>
        <begin position="40"/>
        <end position="101"/>
    </location>
</feature>
<evidence type="ECO:0000256" key="1">
    <source>
        <dbReference type="SAM" id="MobiDB-lite"/>
    </source>
</evidence>
<feature type="compositionally biased region" description="Basic and acidic residues" evidence="1">
    <location>
        <begin position="176"/>
        <end position="193"/>
    </location>
</feature>
<feature type="compositionally biased region" description="Basic and acidic residues" evidence="1">
    <location>
        <begin position="204"/>
        <end position="215"/>
    </location>
</feature>
<dbReference type="AlphaFoldDB" id="A0A382W8E9"/>
<feature type="region of interest" description="Disordered" evidence="1">
    <location>
        <begin position="34"/>
        <end position="227"/>
    </location>
</feature>
<feature type="compositionally biased region" description="Basic residues" evidence="1">
    <location>
        <begin position="256"/>
        <end position="280"/>
    </location>
</feature>
<reference evidence="2" key="1">
    <citation type="submission" date="2018-05" db="EMBL/GenBank/DDBJ databases">
        <authorList>
            <person name="Lanie J.A."/>
            <person name="Ng W.-L."/>
            <person name="Kazmierczak K.M."/>
            <person name="Andrzejewski T.M."/>
            <person name="Davidsen T.M."/>
            <person name="Wayne K.J."/>
            <person name="Tettelin H."/>
            <person name="Glass J.I."/>
            <person name="Rusch D."/>
            <person name="Podicherti R."/>
            <person name="Tsui H.-C.T."/>
            <person name="Winkler M.E."/>
        </authorList>
    </citation>
    <scope>NUCLEOTIDE SEQUENCE</scope>
</reference>
<protein>
    <submittedName>
        <fullName evidence="2">Uncharacterized protein</fullName>
    </submittedName>
</protein>
<organism evidence="2">
    <name type="scientific">marine metagenome</name>
    <dbReference type="NCBI Taxonomy" id="408172"/>
    <lineage>
        <taxon>unclassified sequences</taxon>
        <taxon>metagenomes</taxon>
        <taxon>ecological metagenomes</taxon>
    </lineage>
</organism>
<gene>
    <name evidence="2" type="ORF">METZ01_LOCUS407242</name>
</gene>
<feature type="compositionally biased region" description="Basic residues" evidence="1">
    <location>
        <begin position="161"/>
        <end position="175"/>
    </location>
</feature>
<sequence length="280" mass="34090">GRVQPSLRRLRQQLAPHRGSLRWRGQQDLRLLGRCPQGQRRQRHGRDRLHRRQPQYRRSALRQVHRRRPSVCRQALRRGNNRHLRRRQRRLRRRRHGHHRGGGPGQQRQGPLLGGQERQGEPRQLHQHGGVQPRTPAQDQQAERHARDLLQRRLPRPDQRRQRRLRLPRQPHHVRGHEERRQSRQLEARDLQARRRRPRLAMEAARERPAHDHDHARHLRHRRPRRQHLRAAQERPIPLLYHPLQRLQAHAEGRRSHGIQLRRHRFHGARHRQARHPRGP</sequence>
<feature type="compositionally biased region" description="Basic and acidic residues" evidence="1">
    <location>
        <begin position="141"/>
        <end position="160"/>
    </location>
</feature>
<feature type="non-terminal residue" evidence="2">
    <location>
        <position position="1"/>
    </location>
</feature>
<feature type="non-terminal residue" evidence="2">
    <location>
        <position position="280"/>
    </location>
</feature>
<feature type="compositionally biased region" description="Low complexity" evidence="1">
    <location>
        <begin position="106"/>
        <end position="116"/>
    </location>
</feature>
<proteinExistence type="predicted"/>
<name>A0A382W8E9_9ZZZZ</name>
<feature type="compositionally biased region" description="Basic residues" evidence="1">
    <location>
        <begin position="216"/>
        <end position="227"/>
    </location>
</feature>